<dbReference type="InterPro" id="IPR042266">
    <property type="entry name" value="PPPDE_sf"/>
</dbReference>
<sequence length="150" mass="16269">MSVSKLRLVAPRWCLPVVVMTVLKLLLQCGMEVGLRSISSCKVDLVTCLAIGAASRVAMPGETYQEEFPVTLHVYDLGQHAVVRAYNHLMFWWTSMGAWHVGIEIHGVETSFGSCLAKLLSRSFVGLQAVALVEAEAICMGQGSLSVCPC</sequence>
<reference evidence="1" key="1">
    <citation type="submission" date="2021-02" db="EMBL/GenBank/DDBJ databases">
        <authorList>
            <person name="Dougan E. K."/>
            <person name="Rhodes N."/>
            <person name="Thang M."/>
            <person name="Chan C."/>
        </authorList>
    </citation>
    <scope>NUCLEOTIDE SEQUENCE</scope>
</reference>
<accession>A0A812TJN2</accession>
<organism evidence="1 2">
    <name type="scientific">Symbiodinium natans</name>
    <dbReference type="NCBI Taxonomy" id="878477"/>
    <lineage>
        <taxon>Eukaryota</taxon>
        <taxon>Sar</taxon>
        <taxon>Alveolata</taxon>
        <taxon>Dinophyceae</taxon>
        <taxon>Suessiales</taxon>
        <taxon>Symbiodiniaceae</taxon>
        <taxon>Symbiodinium</taxon>
    </lineage>
</organism>
<keyword evidence="2" id="KW-1185">Reference proteome</keyword>
<comment type="caution">
    <text evidence="1">The sequence shown here is derived from an EMBL/GenBank/DDBJ whole genome shotgun (WGS) entry which is preliminary data.</text>
</comment>
<dbReference type="OrthoDB" id="412286at2759"/>
<gene>
    <name evidence="1" type="ORF">SNAT2548_LOCUS29665</name>
</gene>
<dbReference type="AlphaFoldDB" id="A0A812TJN2"/>
<protein>
    <submittedName>
        <fullName evidence="1">Uncharacterized protein</fullName>
    </submittedName>
</protein>
<proteinExistence type="predicted"/>
<dbReference type="EMBL" id="CAJNDS010002570">
    <property type="protein sequence ID" value="CAE7529736.1"/>
    <property type="molecule type" value="Genomic_DNA"/>
</dbReference>
<dbReference type="Proteomes" id="UP000604046">
    <property type="component" value="Unassembled WGS sequence"/>
</dbReference>
<evidence type="ECO:0000313" key="1">
    <source>
        <dbReference type="EMBL" id="CAE7529736.1"/>
    </source>
</evidence>
<evidence type="ECO:0000313" key="2">
    <source>
        <dbReference type="Proteomes" id="UP000604046"/>
    </source>
</evidence>
<dbReference type="Gene3D" id="3.90.1720.30">
    <property type="entry name" value="PPPDE domains"/>
    <property type="match status" value="1"/>
</dbReference>
<name>A0A812TJN2_9DINO</name>